<keyword evidence="1" id="KW-0472">Membrane</keyword>
<feature type="transmembrane region" description="Helical" evidence="1">
    <location>
        <begin position="162"/>
        <end position="182"/>
    </location>
</feature>
<evidence type="ECO:0000313" key="2">
    <source>
        <dbReference type="EMBL" id="MDQ0188609.1"/>
    </source>
</evidence>
<name>A0ABT9XE83_9BACL</name>
<sequence length="267" mass="30098">MRTNRAPVVITAYIVCMALLTFFLLYENVQGQLLALPLLPVRSEQVFVTLSLLQMTVVAFMTPAFAAGSMSGERERRTLAVLLTTPLSPVRILMGKILSSSALLSLLLVSALPLYSMVFLFGGAVPQEVVSVFAFQIFTIVLIATLSVLWSTIALRSGWSTVLAYATVAWMVMVTGALGYGLHLVAERDQMEFFAARWSEYFLALNPLWIESSFENYVTAPRFAWVWFVGFYSLLSVILFIPSVWRLRPQTFRKLPWIGRRSERDFQ</sequence>
<evidence type="ECO:0000256" key="1">
    <source>
        <dbReference type="SAM" id="Phobius"/>
    </source>
</evidence>
<organism evidence="2 3">
    <name type="scientific">Alicyclobacillus cycloheptanicus</name>
    <dbReference type="NCBI Taxonomy" id="1457"/>
    <lineage>
        <taxon>Bacteria</taxon>
        <taxon>Bacillati</taxon>
        <taxon>Bacillota</taxon>
        <taxon>Bacilli</taxon>
        <taxon>Bacillales</taxon>
        <taxon>Alicyclobacillaceae</taxon>
        <taxon>Alicyclobacillus</taxon>
    </lineage>
</organism>
<protein>
    <submittedName>
        <fullName evidence="2">ABC-type transport system involved in multi-copper enzyme maturation permease subunit</fullName>
    </submittedName>
</protein>
<proteinExistence type="predicted"/>
<dbReference type="EMBL" id="JAUSTP010000002">
    <property type="protein sequence ID" value="MDQ0188609.1"/>
    <property type="molecule type" value="Genomic_DNA"/>
</dbReference>
<gene>
    <name evidence="2" type="ORF">J2S03_000421</name>
</gene>
<dbReference type="RefSeq" id="WP_274455399.1">
    <property type="nucleotide sequence ID" value="NZ_CP067097.1"/>
</dbReference>
<keyword evidence="3" id="KW-1185">Reference proteome</keyword>
<accession>A0ABT9XE83</accession>
<reference evidence="2 3" key="1">
    <citation type="submission" date="2023-07" db="EMBL/GenBank/DDBJ databases">
        <title>Genomic Encyclopedia of Type Strains, Phase IV (KMG-IV): sequencing the most valuable type-strain genomes for metagenomic binning, comparative biology and taxonomic classification.</title>
        <authorList>
            <person name="Goeker M."/>
        </authorList>
    </citation>
    <scope>NUCLEOTIDE SEQUENCE [LARGE SCALE GENOMIC DNA]</scope>
    <source>
        <strain evidence="2 3">DSM 4006</strain>
    </source>
</reference>
<comment type="caution">
    <text evidence="2">The sequence shown here is derived from an EMBL/GenBank/DDBJ whole genome shotgun (WGS) entry which is preliminary data.</text>
</comment>
<feature type="transmembrane region" description="Helical" evidence="1">
    <location>
        <begin position="7"/>
        <end position="26"/>
    </location>
</feature>
<dbReference type="Proteomes" id="UP001232973">
    <property type="component" value="Unassembled WGS sequence"/>
</dbReference>
<feature type="transmembrane region" description="Helical" evidence="1">
    <location>
        <begin position="224"/>
        <end position="245"/>
    </location>
</feature>
<feature type="transmembrane region" description="Helical" evidence="1">
    <location>
        <begin position="46"/>
        <end position="67"/>
    </location>
</feature>
<feature type="transmembrane region" description="Helical" evidence="1">
    <location>
        <begin position="101"/>
        <end position="123"/>
    </location>
</feature>
<evidence type="ECO:0000313" key="3">
    <source>
        <dbReference type="Proteomes" id="UP001232973"/>
    </source>
</evidence>
<feature type="transmembrane region" description="Helical" evidence="1">
    <location>
        <begin position="129"/>
        <end position="150"/>
    </location>
</feature>
<keyword evidence="1" id="KW-1133">Transmembrane helix</keyword>
<dbReference type="Pfam" id="PF12679">
    <property type="entry name" value="ABC2_membrane_2"/>
    <property type="match status" value="1"/>
</dbReference>
<keyword evidence="1" id="KW-0812">Transmembrane</keyword>